<evidence type="ECO:0000313" key="1">
    <source>
        <dbReference type="EMBL" id="MCP2268664.1"/>
    </source>
</evidence>
<gene>
    <name evidence="1" type="ORF">LV75_001151</name>
</gene>
<evidence type="ECO:0000313" key="2">
    <source>
        <dbReference type="Proteomes" id="UP001205185"/>
    </source>
</evidence>
<dbReference type="RefSeq" id="WP_253885575.1">
    <property type="nucleotide sequence ID" value="NZ_BAAAVB010000001.1"/>
</dbReference>
<accession>A0ABT1I7Q3</accession>
<sequence length="79" mass="7765">MSATTPAAPTGSAGVDLFGSAPGFRRSSRCTTGACVLIRLTGGSLAVRGNAPDRGLDFPAAAAAHLVRAIAAGTLRPAD</sequence>
<dbReference type="EMBL" id="JAMTCO010000003">
    <property type="protein sequence ID" value="MCP2268664.1"/>
    <property type="molecule type" value="Genomic_DNA"/>
</dbReference>
<protein>
    <recommendedName>
        <fullName evidence="3">DUF397 domain-containing protein</fullName>
    </recommendedName>
</protein>
<dbReference type="Proteomes" id="UP001205185">
    <property type="component" value="Unassembled WGS sequence"/>
</dbReference>
<organism evidence="1 2">
    <name type="scientific">Actinokineospora diospyrosa</name>
    <dbReference type="NCBI Taxonomy" id="103728"/>
    <lineage>
        <taxon>Bacteria</taxon>
        <taxon>Bacillati</taxon>
        <taxon>Actinomycetota</taxon>
        <taxon>Actinomycetes</taxon>
        <taxon>Pseudonocardiales</taxon>
        <taxon>Pseudonocardiaceae</taxon>
        <taxon>Actinokineospora</taxon>
    </lineage>
</organism>
<proteinExistence type="predicted"/>
<comment type="caution">
    <text evidence="1">The sequence shown here is derived from an EMBL/GenBank/DDBJ whole genome shotgun (WGS) entry which is preliminary data.</text>
</comment>
<evidence type="ECO:0008006" key="3">
    <source>
        <dbReference type="Google" id="ProtNLM"/>
    </source>
</evidence>
<reference evidence="1 2" key="1">
    <citation type="submission" date="2022-06" db="EMBL/GenBank/DDBJ databases">
        <title>Genomic Encyclopedia of Archaeal and Bacterial Type Strains, Phase II (KMG-II): from individual species to whole genera.</title>
        <authorList>
            <person name="Goeker M."/>
        </authorList>
    </citation>
    <scope>NUCLEOTIDE SEQUENCE [LARGE SCALE GENOMIC DNA]</scope>
    <source>
        <strain evidence="1 2">DSM 44255</strain>
    </source>
</reference>
<keyword evidence="2" id="KW-1185">Reference proteome</keyword>
<name>A0ABT1I7Q3_9PSEU</name>